<dbReference type="GO" id="GO:0000731">
    <property type="term" value="P:DNA synthesis involved in DNA repair"/>
    <property type="evidence" value="ECO:0007669"/>
    <property type="project" value="TreeGrafter"/>
</dbReference>
<feature type="non-terminal residue" evidence="2">
    <location>
        <position position="1"/>
    </location>
</feature>
<comment type="caution">
    <text evidence="2">The sequence shown here is derived from an EMBL/GenBank/DDBJ whole genome shotgun (WGS) entry which is preliminary data.</text>
</comment>
<dbReference type="InterPro" id="IPR027417">
    <property type="entry name" value="P-loop_NTPase"/>
</dbReference>
<reference evidence="2" key="1">
    <citation type="journal article" date="2014" name="Front. Microbiol.">
        <title>High frequency of phylogenetically diverse reductive dehalogenase-homologous genes in deep subseafloor sedimentary metagenomes.</title>
        <authorList>
            <person name="Kawai M."/>
            <person name="Futagami T."/>
            <person name="Toyoda A."/>
            <person name="Takaki Y."/>
            <person name="Nishi S."/>
            <person name="Hori S."/>
            <person name="Arai W."/>
            <person name="Tsubouchi T."/>
            <person name="Morono Y."/>
            <person name="Uchiyama I."/>
            <person name="Ito T."/>
            <person name="Fujiyama A."/>
            <person name="Inagaki F."/>
            <person name="Takami H."/>
        </authorList>
    </citation>
    <scope>NUCLEOTIDE SEQUENCE</scope>
    <source>
        <strain evidence="2">Expedition CK06-06</strain>
    </source>
</reference>
<evidence type="ECO:0000259" key="1">
    <source>
        <dbReference type="Pfam" id="PF13166"/>
    </source>
</evidence>
<dbReference type="AlphaFoldDB" id="X1LDG3"/>
<feature type="domain" description="Protein CR006 P-loop" evidence="1">
    <location>
        <begin position="260"/>
        <end position="345"/>
    </location>
</feature>
<organism evidence="2">
    <name type="scientific">marine sediment metagenome</name>
    <dbReference type="NCBI Taxonomy" id="412755"/>
    <lineage>
        <taxon>unclassified sequences</taxon>
        <taxon>metagenomes</taxon>
        <taxon>ecological metagenomes</taxon>
    </lineage>
</organism>
<accession>X1LDG3</accession>
<dbReference type="PANTHER" id="PTHR32182">
    <property type="entry name" value="DNA REPLICATION AND REPAIR PROTEIN RECF"/>
    <property type="match status" value="1"/>
</dbReference>
<evidence type="ECO:0000313" key="2">
    <source>
        <dbReference type="EMBL" id="GAI17143.1"/>
    </source>
</evidence>
<dbReference type="Gene3D" id="3.40.50.300">
    <property type="entry name" value="P-loop containing nucleotide triphosphate hydrolases"/>
    <property type="match status" value="1"/>
</dbReference>
<dbReference type="SUPFAM" id="SSF52540">
    <property type="entry name" value="P-loop containing nucleoside triphosphate hydrolases"/>
    <property type="match status" value="1"/>
</dbReference>
<protein>
    <recommendedName>
        <fullName evidence="1">Protein CR006 P-loop domain-containing protein</fullName>
    </recommendedName>
</protein>
<name>X1LDG3_9ZZZZ</name>
<sequence>ARNYSLQRAYPDQEFPFTEEDARCVLCQQPLTPDTQRRLTAFETFIKAETQQAADQAQAELNRTLVSFQNLTVGHKAFLEFLPDLPEDQNTLKQSIRRFHGLTWKIRLVVLNSCKDLLWTAPYTLPSSPLSELSGLIQTMLLRAEELERVATRDERLSLINEQNELLARQWLADILDDIETEIERKKILFALNNAIRDTVTTGITRKSGELADTYVTDVLRDRLTTEVNNLGAAYMQVEFDSPGGRLGQKRFKISLQGAPDNTEVSHVLSEGEFRCIALAGFLAELSTEQSGSALIFDDPVCSLDHQWRRKVASRLVQFASERQVIVFTHDIVFLADLVEGCNTQNIPLRQSYLRRGLSKHGECFDGVP</sequence>
<dbReference type="PANTHER" id="PTHR32182:SF22">
    <property type="entry name" value="ATP-DEPENDENT ENDONUCLEASE, OLD FAMILY-RELATED"/>
    <property type="match status" value="1"/>
</dbReference>
<dbReference type="Pfam" id="PF13166">
    <property type="entry name" value="AAA_13"/>
    <property type="match status" value="1"/>
</dbReference>
<dbReference type="InterPro" id="IPR026866">
    <property type="entry name" value="CR006_AAA"/>
</dbReference>
<dbReference type="GO" id="GO:0006302">
    <property type="term" value="P:double-strand break repair"/>
    <property type="evidence" value="ECO:0007669"/>
    <property type="project" value="TreeGrafter"/>
</dbReference>
<gene>
    <name evidence="2" type="ORF">S06H3_13953</name>
</gene>
<dbReference type="EMBL" id="BARV01006817">
    <property type="protein sequence ID" value="GAI17143.1"/>
    <property type="molecule type" value="Genomic_DNA"/>
</dbReference>
<proteinExistence type="predicted"/>